<feature type="transmembrane region" description="Helical" evidence="6">
    <location>
        <begin position="24"/>
        <end position="45"/>
    </location>
</feature>
<dbReference type="RefSeq" id="WP_174978550.1">
    <property type="nucleotide sequence ID" value="NZ_CABPRU010000005.1"/>
</dbReference>
<dbReference type="PIRSF" id="PIRSF006060">
    <property type="entry name" value="AA_transporter"/>
    <property type="match status" value="1"/>
</dbReference>
<evidence type="ECO:0000256" key="6">
    <source>
        <dbReference type="SAM" id="Phobius"/>
    </source>
</evidence>
<reference evidence="7 8" key="1">
    <citation type="submission" date="2019-08" db="EMBL/GenBank/DDBJ databases">
        <authorList>
            <person name="Peeters C."/>
        </authorList>
    </citation>
    <scope>NUCLEOTIDE SEQUENCE [LARGE SCALE GENOMIC DNA]</scope>
    <source>
        <strain evidence="7 8">LMG 31013</strain>
    </source>
</reference>
<dbReference type="InterPro" id="IPR050367">
    <property type="entry name" value="APC_superfamily"/>
</dbReference>
<feature type="transmembrane region" description="Helical" evidence="6">
    <location>
        <begin position="175"/>
        <end position="193"/>
    </location>
</feature>
<name>A0A5E4VCZ7_9BURK</name>
<evidence type="ECO:0000256" key="5">
    <source>
        <dbReference type="ARBA" id="ARBA00023136"/>
    </source>
</evidence>
<feature type="transmembrane region" description="Helical" evidence="6">
    <location>
        <begin position="51"/>
        <end position="76"/>
    </location>
</feature>
<organism evidence="7 8">
    <name type="scientific">Pandoraea terrigena</name>
    <dbReference type="NCBI Taxonomy" id="2508292"/>
    <lineage>
        <taxon>Bacteria</taxon>
        <taxon>Pseudomonadati</taxon>
        <taxon>Pseudomonadota</taxon>
        <taxon>Betaproteobacteria</taxon>
        <taxon>Burkholderiales</taxon>
        <taxon>Burkholderiaceae</taxon>
        <taxon>Pandoraea</taxon>
    </lineage>
</organism>
<dbReference type="InterPro" id="IPR002293">
    <property type="entry name" value="AA/rel_permease1"/>
</dbReference>
<evidence type="ECO:0000313" key="8">
    <source>
        <dbReference type="Proteomes" id="UP000334380"/>
    </source>
</evidence>
<evidence type="ECO:0000256" key="3">
    <source>
        <dbReference type="ARBA" id="ARBA00022692"/>
    </source>
</evidence>
<keyword evidence="8" id="KW-1185">Reference proteome</keyword>
<feature type="transmembrane region" description="Helical" evidence="6">
    <location>
        <begin position="419"/>
        <end position="442"/>
    </location>
</feature>
<dbReference type="Proteomes" id="UP000334380">
    <property type="component" value="Unassembled WGS sequence"/>
</dbReference>
<evidence type="ECO:0000256" key="1">
    <source>
        <dbReference type="ARBA" id="ARBA00004651"/>
    </source>
</evidence>
<feature type="transmembrane region" description="Helical" evidence="6">
    <location>
        <begin position="250"/>
        <end position="272"/>
    </location>
</feature>
<feature type="transmembrane region" description="Helical" evidence="6">
    <location>
        <begin position="379"/>
        <end position="398"/>
    </location>
</feature>
<evidence type="ECO:0000313" key="7">
    <source>
        <dbReference type="EMBL" id="VVE10168.1"/>
    </source>
</evidence>
<feature type="transmembrane region" description="Helical" evidence="6">
    <location>
        <begin position="448"/>
        <end position="468"/>
    </location>
</feature>
<dbReference type="Gene3D" id="1.20.1740.10">
    <property type="entry name" value="Amino acid/polyamine transporter I"/>
    <property type="match status" value="1"/>
</dbReference>
<evidence type="ECO:0000256" key="2">
    <source>
        <dbReference type="ARBA" id="ARBA00022475"/>
    </source>
</evidence>
<protein>
    <submittedName>
        <fullName evidence="7">Aspartate-proton symporter</fullName>
    </submittedName>
</protein>
<dbReference type="GO" id="GO:0022857">
    <property type="term" value="F:transmembrane transporter activity"/>
    <property type="evidence" value="ECO:0007669"/>
    <property type="project" value="InterPro"/>
</dbReference>
<dbReference type="EMBL" id="CABPRU010000005">
    <property type="protein sequence ID" value="VVE10168.1"/>
    <property type="molecule type" value="Genomic_DNA"/>
</dbReference>
<comment type="subcellular location">
    <subcellularLocation>
        <location evidence="1">Cell membrane</location>
        <topology evidence="1">Multi-pass membrane protein</topology>
    </subcellularLocation>
</comment>
<dbReference type="PANTHER" id="PTHR42770:SF7">
    <property type="entry name" value="MEMBRANE PROTEIN"/>
    <property type="match status" value="1"/>
</dbReference>
<dbReference type="AlphaFoldDB" id="A0A5E4VCZ7"/>
<evidence type="ECO:0000256" key="4">
    <source>
        <dbReference type="ARBA" id="ARBA00022989"/>
    </source>
</evidence>
<accession>A0A5E4VCZ7</accession>
<dbReference type="PANTHER" id="PTHR42770">
    <property type="entry name" value="AMINO ACID TRANSPORTER-RELATED"/>
    <property type="match status" value="1"/>
</dbReference>
<gene>
    <name evidence="7" type="primary">yveA</name>
    <name evidence="7" type="ORF">PTE31013_02607</name>
</gene>
<feature type="transmembrane region" description="Helical" evidence="6">
    <location>
        <begin position="97"/>
        <end position="123"/>
    </location>
</feature>
<keyword evidence="3 6" id="KW-0812">Transmembrane</keyword>
<keyword evidence="4 6" id="KW-1133">Transmembrane helix</keyword>
<feature type="transmembrane region" description="Helical" evidence="6">
    <location>
        <begin position="143"/>
        <end position="163"/>
    </location>
</feature>
<sequence>MSSTAFEHVEATGSLKKTFSSMSLFTLSFGVMVGSAWIVIIGDWFAKAGPLGAIIGLSAAALMMCIVCLVYAELAARIPASGGEIVYTFEAFGPSSAFWVSWIYTMPILTVTAFEGIALTWMVNTLMPQFGSAALYHVLGHDVSVMQVGLGAAITIFMMVQNYFGARFAAGSQKLLTVSFLLIALGAVFVALSKGSTANLAPLFYSANPDAHWWTGALAIFSSGLIWFSGFQSIPPVIEERNENVSFAQVARVMVISILFAAVFYALVIVAVGRAHPWTGMLKTDMLTAAAFGSLTPGGWLAKAVLVAGTISILKVWNGAFVWATRVILVQSRARFLPSPLSRVHPKYGTPTRAVWLVGIVNFAGISLGPGAILPILDAAAVCVGIVIASAPIALLVLRMREKRALGTNVPAWTVPGGTPTIVIALVSTLSLSLVACVQPFLLSNGGIPLSWQILAVWGVIGVVRWVAIHRSFSDSGVARRALLGAVEATH</sequence>
<keyword evidence="5 6" id="KW-0472">Membrane</keyword>
<feature type="transmembrane region" description="Helical" evidence="6">
    <location>
        <begin position="354"/>
        <end position="373"/>
    </location>
</feature>
<dbReference type="Pfam" id="PF13520">
    <property type="entry name" value="AA_permease_2"/>
    <property type="match status" value="1"/>
</dbReference>
<feature type="transmembrane region" description="Helical" evidence="6">
    <location>
        <begin position="213"/>
        <end position="238"/>
    </location>
</feature>
<proteinExistence type="predicted"/>
<keyword evidence="2" id="KW-1003">Cell membrane</keyword>
<dbReference type="GO" id="GO:0005886">
    <property type="term" value="C:plasma membrane"/>
    <property type="evidence" value="ECO:0007669"/>
    <property type="project" value="UniProtKB-SubCell"/>
</dbReference>